<evidence type="ECO:0000256" key="4">
    <source>
        <dbReference type="ARBA" id="ARBA00022454"/>
    </source>
</evidence>
<feature type="compositionally biased region" description="Polar residues" evidence="13">
    <location>
        <begin position="348"/>
        <end position="357"/>
    </location>
</feature>
<feature type="compositionally biased region" description="Acidic residues" evidence="13">
    <location>
        <begin position="132"/>
        <end position="148"/>
    </location>
</feature>
<keyword evidence="9" id="KW-0995">Kinetochore</keyword>
<dbReference type="GeneID" id="117536548"/>
<keyword evidence="6" id="KW-0132">Cell division</keyword>
<keyword evidence="10" id="KW-0206">Cytoskeleton</keyword>
<dbReference type="Proteomes" id="UP000515161">
    <property type="component" value="Unplaced"/>
</dbReference>
<keyword evidence="11" id="KW-0131">Cell cycle</keyword>
<evidence type="ECO:0000313" key="15">
    <source>
        <dbReference type="RefSeq" id="XP_034057346.1"/>
    </source>
</evidence>
<keyword evidence="8" id="KW-0498">Mitosis</keyword>
<evidence type="ECO:0000256" key="6">
    <source>
        <dbReference type="ARBA" id="ARBA00022618"/>
    </source>
</evidence>
<evidence type="ECO:0000256" key="13">
    <source>
        <dbReference type="SAM" id="MobiDB-lite"/>
    </source>
</evidence>
<comment type="similarity">
    <text evidence="3">Belongs to the SKA3 family.</text>
</comment>
<dbReference type="FunCoup" id="A0A6P8T1X9">
    <property type="interactions" value="1679"/>
</dbReference>
<reference evidence="15" key="1">
    <citation type="submission" date="2025-08" db="UniProtKB">
        <authorList>
            <consortium name="RefSeq"/>
        </authorList>
    </citation>
    <scope>IDENTIFICATION</scope>
</reference>
<evidence type="ECO:0000256" key="11">
    <source>
        <dbReference type="ARBA" id="ARBA00023306"/>
    </source>
</evidence>
<keyword evidence="14" id="KW-1185">Reference proteome</keyword>
<dbReference type="GO" id="GO:0005876">
    <property type="term" value="C:spindle microtubule"/>
    <property type="evidence" value="ECO:0007669"/>
    <property type="project" value="TreeGrafter"/>
</dbReference>
<keyword evidence="4" id="KW-0158">Chromosome</keyword>
<dbReference type="GO" id="GO:0000278">
    <property type="term" value="P:mitotic cell cycle"/>
    <property type="evidence" value="ECO:0007669"/>
    <property type="project" value="TreeGrafter"/>
</dbReference>
<dbReference type="KEGG" id="gacu:117536548"/>
<dbReference type="PANTHER" id="PTHR48118:SF1">
    <property type="entry name" value="SPINDLE AND KINETOCHORE-ASSOCIATED PROTEIN 3"/>
    <property type="match status" value="1"/>
</dbReference>
<evidence type="ECO:0000313" key="14">
    <source>
        <dbReference type="Proteomes" id="UP000515161"/>
    </source>
</evidence>
<dbReference type="GO" id="GO:0051301">
    <property type="term" value="P:cell division"/>
    <property type="evidence" value="ECO:0007669"/>
    <property type="project" value="UniProtKB-KW"/>
</dbReference>
<keyword evidence="12" id="KW-0137">Centromere</keyword>
<proteinExistence type="inferred from homology"/>
<dbReference type="GO" id="GO:0000940">
    <property type="term" value="C:outer kinetochore"/>
    <property type="evidence" value="ECO:0007669"/>
    <property type="project" value="InterPro"/>
</dbReference>
<evidence type="ECO:0000256" key="9">
    <source>
        <dbReference type="ARBA" id="ARBA00022838"/>
    </source>
</evidence>
<evidence type="ECO:0000256" key="12">
    <source>
        <dbReference type="ARBA" id="ARBA00023328"/>
    </source>
</evidence>
<feature type="region of interest" description="Disordered" evidence="13">
    <location>
        <begin position="348"/>
        <end position="376"/>
    </location>
</feature>
<evidence type="ECO:0000256" key="7">
    <source>
        <dbReference type="ARBA" id="ARBA00022701"/>
    </source>
</evidence>
<dbReference type="CTD" id="221150"/>
<gene>
    <name evidence="15" type="primary">ska3</name>
</gene>
<keyword evidence="5" id="KW-0963">Cytoplasm</keyword>
<dbReference type="GO" id="GO:0007059">
    <property type="term" value="P:chromosome segregation"/>
    <property type="evidence" value="ECO:0007669"/>
    <property type="project" value="InterPro"/>
</dbReference>
<keyword evidence="7" id="KW-0493">Microtubule</keyword>
<dbReference type="PANTHER" id="PTHR48118">
    <property type="entry name" value="SPINDLE AND KINETOCHORE-ASSOCIATED PROTEIN 3"/>
    <property type="match status" value="1"/>
</dbReference>
<protein>
    <submittedName>
        <fullName evidence="15">Spindle and kinetochore-associated protein 3 isoform X1</fullName>
    </submittedName>
</protein>
<evidence type="ECO:0000256" key="1">
    <source>
        <dbReference type="ARBA" id="ARBA00004186"/>
    </source>
</evidence>
<evidence type="ECO:0000256" key="3">
    <source>
        <dbReference type="ARBA" id="ARBA00007716"/>
    </source>
</evidence>
<evidence type="ECO:0000256" key="2">
    <source>
        <dbReference type="ARBA" id="ARBA00004629"/>
    </source>
</evidence>
<dbReference type="InterPro" id="IPR033341">
    <property type="entry name" value="SKA3"/>
</dbReference>
<dbReference type="RefSeq" id="XP_034057346.1">
    <property type="nucleotide sequence ID" value="XM_034201455.1"/>
</dbReference>
<comment type="subcellular location">
    <subcellularLocation>
        <location evidence="2">Chromosome</location>
        <location evidence="2">Centromere</location>
        <location evidence="2">Kinetochore</location>
    </subcellularLocation>
    <subcellularLocation>
        <location evidence="1">Cytoplasm</location>
        <location evidence="1">Cytoskeleton</location>
        <location evidence="1">Spindle</location>
    </subcellularLocation>
</comment>
<feature type="region of interest" description="Disordered" evidence="13">
    <location>
        <begin position="109"/>
        <end position="169"/>
    </location>
</feature>
<accession>A0A6P8T1X9</accession>
<evidence type="ECO:0000256" key="8">
    <source>
        <dbReference type="ARBA" id="ARBA00022776"/>
    </source>
</evidence>
<dbReference type="OrthoDB" id="5987638at2759"/>
<dbReference type="AlphaFoldDB" id="A0A6P8T1X9"/>
<evidence type="ECO:0000256" key="10">
    <source>
        <dbReference type="ARBA" id="ARBA00023212"/>
    </source>
</evidence>
<dbReference type="InParanoid" id="A0A6P8T1X9"/>
<dbReference type="Gene3D" id="6.10.250.1400">
    <property type="match status" value="1"/>
</dbReference>
<sequence length="594" mass="66859">MNPTVPFFDKLKKLAVNLESETVKLQHDFEHRNNDDNDDDDSETTARAMRTYHQMNCEVGNLKGQLQGQIAELKARENYVDSFIKASRVMQKKVTKDIQALKGHWEKYGYQAPRDTQRASKAIGQQSKAAGEESEDNEAGEEEGESQEEAGGSPSSSPQTAKPPAFTDVMRTPRLSDFGLSEMQLKKSLADCSEVPPMPEMSLPYPSLYEPAPPPPMPFTPKCALRMDDEDLRTPLPSDFGLTEYTMCLNNDFTMDLFKKNVEKPQRPSQDRPEPPVNALMESLNTQAHNLETPEPPVFSTPGLKLIKTNVHCSYNDPPESPRRLGNLPTTPEVPAFLTPYMNRLVSSNKSAQQPGNSEEDSHFFESSRTGAIGSKRPWEYDVPEISSMGAEDMEMPEMPNLESILGNSLQKRSEKMLRKTFNITKDNKEPTVNSLDLDGPTQNFSFGTPRIRMDYGEPTTPEMPDLSSVTQDICKLVSQARLKNPTIAVVHPNIRGGNYKNRLSVVSESEFQTLPKYMRLMTLHNLNEVVEHINTFTAESEGEHTEFQMEELQRICMVGTKTPIFILCLMELKRLKHIGGARNTAVYKLCTQK</sequence>
<name>A0A6P8T1X9_GYMAC</name>
<evidence type="ECO:0000256" key="5">
    <source>
        <dbReference type="ARBA" id="ARBA00022490"/>
    </source>
</evidence>
<organism evidence="14 15">
    <name type="scientific">Gymnodraco acuticeps</name>
    <name type="common">Antarctic dragonfish</name>
    <dbReference type="NCBI Taxonomy" id="8218"/>
    <lineage>
        <taxon>Eukaryota</taxon>
        <taxon>Metazoa</taxon>
        <taxon>Chordata</taxon>
        <taxon>Craniata</taxon>
        <taxon>Vertebrata</taxon>
        <taxon>Euteleostomi</taxon>
        <taxon>Actinopterygii</taxon>
        <taxon>Neopterygii</taxon>
        <taxon>Teleostei</taxon>
        <taxon>Neoteleostei</taxon>
        <taxon>Acanthomorphata</taxon>
        <taxon>Eupercaria</taxon>
        <taxon>Perciformes</taxon>
        <taxon>Notothenioidei</taxon>
        <taxon>Bathydraconidae</taxon>
        <taxon>Gymnodraco</taxon>
    </lineage>
</organism>